<dbReference type="Proteomes" id="UP000020202">
    <property type="component" value="Unassembled WGS sequence"/>
</dbReference>
<proteinExistence type="predicted"/>
<comment type="caution">
    <text evidence="1">The sequence shown here is derived from an EMBL/GenBank/DDBJ whole genome shotgun (WGS) entry which is preliminary data.</text>
</comment>
<dbReference type="EMBL" id="JCNZ01000009">
    <property type="protein sequence ID" value="EWF88234.1"/>
    <property type="molecule type" value="Genomic_DNA"/>
</dbReference>
<sequence>MLAPLNLSQVSARRRMLTAGRATLSQWEGENARADQY</sequence>
<accession>A0A7H5A773</accession>
<reference evidence="1 2" key="1">
    <citation type="submission" date="2014-01" db="EMBL/GenBank/DDBJ databases">
        <title>The Genome Sequence of Klebsiella oxytoca MGH 27.</title>
        <authorList>
            <consortium name="The Broad Institute Genomics Platform"/>
            <consortium name="The Broad Institute Genome Sequencing Center for Infectious Disease"/>
            <person name="Murphy C."/>
            <person name="Cosimi L."/>
            <person name="Cerqueira G."/>
            <person name="Feldgarden M."/>
            <person name="Earl A."/>
            <person name="Hung D."/>
            <person name="Onderdonk A.B."/>
            <person name="Ferraro M.J."/>
            <person name="Hooper D."/>
            <person name="Dekker J."/>
            <person name="O'Brien T."/>
            <person name="Huang S."/>
            <person name="Quan V."/>
            <person name="Ernst C."/>
            <person name="Delaney M."/>
            <person name="DuBois A."/>
            <person name="Kim D.S."/>
            <person name="Young S.K."/>
            <person name="Zeng Q."/>
            <person name="Gargeya S."/>
            <person name="Fitzgerald M."/>
            <person name="Abouelleil A."/>
            <person name="Alvarado L."/>
            <person name="Berlin A.M."/>
            <person name="Chapman S.B."/>
            <person name="Gainer-Dewar J."/>
            <person name="Goldberg J."/>
            <person name="Gnerre S."/>
            <person name="Griggs A."/>
            <person name="Gujja S."/>
            <person name="Hansen M."/>
            <person name="Howarth C."/>
            <person name="Imamovic A."/>
            <person name="Ireland A."/>
            <person name="Larimer J."/>
            <person name="McCowan C."/>
            <person name="Murphy C."/>
            <person name="Pearson M."/>
            <person name="Poon T.W."/>
            <person name="Priest M."/>
            <person name="Roberts A."/>
            <person name="Saif S."/>
            <person name="Shea T."/>
            <person name="Sykes S."/>
            <person name="Wortman J."/>
            <person name="Nusbaum C."/>
            <person name="Birren B."/>
        </authorList>
    </citation>
    <scope>NUCLEOTIDE SEQUENCE [LARGE SCALE GENOMIC DNA]</scope>
    <source>
        <strain evidence="1 2">MGH 27</strain>
    </source>
</reference>
<evidence type="ECO:0000313" key="2">
    <source>
        <dbReference type="Proteomes" id="UP000020202"/>
    </source>
</evidence>
<name>A0A7H5A773_9ENTR</name>
<evidence type="ECO:0000313" key="1">
    <source>
        <dbReference type="EMBL" id="EWF88234.1"/>
    </source>
</evidence>
<dbReference type="AlphaFoldDB" id="A0A7H5A773"/>
<protein>
    <submittedName>
        <fullName evidence="1">Uncharacterized protein</fullName>
    </submittedName>
</protein>
<organism evidence="1 2">
    <name type="scientific">Klebsiella michiganensis</name>
    <dbReference type="NCBI Taxonomy" id="1134687"/>
    <lineage>
        <taxon>Bacteria</taxon>
        <taxon>Pseudomonadati</taxon>
        <taxon>Pseudomonadota</taxon>
        <taxon>Gammaproteobacteria</taxon>
        <taxon>Enterobacterales</taxon>
        <taxon>Enterobacteriaceae</taxon>
        <taxon>Klebsiella/Raoultella group</taxon>
        <taxon>Klebsiella</taxon>
    </lineage>
</organism>
<gene>
    <name evidence="1" type="ORF">L373_03415</name>
</gene>